<feature type="region of interest" description="Disordered" evidence="1">
    <location>
        <begin position="44"/>
        <end position="69"/>
    </location>
</feature>
<protein>
    <submittedName>
        <fullName evidence="2">Uncharacterized protein</fullName>
    </submittedName>
</protein>
<evidence type="ECO:0000256" key="1">
    <source>
        <dbReference type="SAM" id="MobiDB-lite"/>
    </source>
</evidence>
<feature type="compositionally biased region" description="Basic and acidic residues" evidence="1">
    <location>
        <begin position="56"/>
        <end position="69"/>
    </location>
</feature>
<sequence length="69" mass="7530">MDFDAMALAKTSPGAPDKALDAAASLADIQTFGRSILRSQTCRSAFQQNRKTQKPRKTEASKVLEEWSG</sequence>
<evidence type="ECO:0000313" key="3">
    <source>
        <dbReference type="Proteomes" id="UP000220353"/>
    </source>
</evidence>
<dbReference type="EMBL" id="NWTC01000006">
    <property type="protein sequence ID" value="PDT48193.1"/>
    <property type="molecule type" value="Genomic_DNA"/>
</dbReference>
<reference evidence="2 3" key="1">
    <citation type="submission" date="2017-09" db="EMBL/GenBank/DDBJ databases">
        <title>Comparative genomics of rhizobia isolated from Phaseolus vulgaris in China.</title>
        <authorList>
            <person name="Tong W."/>
        </authorList>
    </citation>
    <scope>NUCLEOTIDE SEQUENCE [LARGE SCALE GENOMIC DNA]</scope>
    <source>
        <strain evidence="2 3">PCH1</strain>
    </source>
</reference>
<dbReference type="Proteomes" id="UP000220353">
    <property type="component" value="Unassembled WGS sequence"/>
</dbReference>
<proteinExistence type="predicted"/>
<accession>A0A2A6M003</accession>
<evidence type="ECO:0000313" key="2">
    <source>
        <dbReference type="EMBL" id="PDT48193.1"/>
    </source>
</evidence>
<comment type="caution">
    <text evidence="2">The sequence shown here is derived from an EMBL/GenBank/DDBJ whole genome shotgun (WGS) entry which is preliminary data.</text>
</comment>
<dbReference type="AlphaFoldDB" id="A0A2A6M003"/>
<organism evidence="2 3">
    <name type="scientific">Rhizobium fredii</name>
    <name type="common">Sinorhizobium fredii</name>
    <dbReference type="NCBI Taxonomy" id="380"/>
    <lineage>
        <taxon>Bacteria</taxon>
        <taxon>Pseudomonadati</taxon>
        <taxon>Pseudomonadota</taxon>
        <taxon>Alphaproteobacteria</taxon>
        <taxon>Hyphomicrobiales</taxon>
        <taxon>Rhizobiaceae</taxon>
        <taxon>Sinorhizobium/Ensifer group</taxon>
        <taxon>Sinorhizobium</taxon>
    </lineage>
</organism>
<name>A0A2A6M003_RHIFR</name>
<gene>
    <name evidence="2" type="ORF">CO661_10020</name>
</gene>